<dbReference type="Pfam" id="PF00226">
    <property type="entry name" value="DnaJ"/>
    <property type="match status" value="1"/>
</dbReference>
<evidence type="ECO:0000313" key="4">
    <source>
        <dbReference type="WBParaSite" id="HPBE_0002646401-mRNA-1"/>
    </source>
</evidence>
<reference evidence="2 3" key="1">
    <citation type="submission" date="2018-11" db="EMBL/GenBank/DDBJ databases">
        <authorList>
            <consortium name="Pathogen Informatics"/>
        </authorList>
    </citation>
    <scope>NUCLEOTIDE SEQUENCE [LARGE SCALE GENOMIC DNA]</scope>
</reference>
<feature type="domain" description="J" evidence="1">
    <location>
        <begin position="47"/>
        <end position="89"/>
    </location>
</feature>
<organism evidence="3 4">
    <name type="scientific">Heligmosomoides polygyrus</name>
    <name type="common">Parasitic roundworm</name>
    <dbReference type="NCBI Taxonomy" id="6339"/>
    <lineage>
        <taxon>Eukaryota</taxon>
        <taxon>Metazoa</taxon>
        <taxon>Ecdysozoa</taxon>
        <taxon>Nematoda</taxon>
        <taxon>Chromadorea</taxon>
        <taxon>Rhabditida</taxon>
        <taxon>Rhabditina</taxon>
        <taxon>Rhabditomorpha</taxon>
        <taxon>Strongyloidea</taxon>
        <taxon>Heligmosomidae</taxon>
        <taxon>Heligmosomoides</taxon>
    </lineage>
</organism>
<dbReference type="SUPFAM" id="SSF46565">
    <property type="entry name" value="Chaperone J-domain"/>
    <property type="match status" value="1"/>
</dbReference>
<dbReference type="InterPro" id="IPR036869">
    <property type="entry name" value="J_dom_sf"/>
</dbReference>
<dbReference type="GO" id="GO:0030276">
    <property type="term" value="F:clathrin binding"/>
    <property type="evidence" value="ECO:0007669"/>
    <property type="project" value="TreeGrafter"/>
</dbReference>
<dbReference type="GO" id="GO:0072318">
    <property type="term" value="P:clathrin coat disassembly"/>
    <property type="evidence" value="ECO:0007669"/>
    <property type="project" value="TreeGrafter"/>
</dbReference>
<accession>A0A3P8E0X3</accession>
<dbReference type="WBParaSite" id="HPBE_0002646401-mRNA-1">
    <property type="protein sequence ID" value="HPBE_0002646401-mRNA-1"/>
    <property type="gene ID" value="HPBE_0002646401"/>
</dbReference>
<dbReference type="GO" id="GO:0031982">
    <property type="term" value="C:vesicle"/>
    <property type="evidence" value="ECO:0007669"/>
    <property type="project" value="TreeGrafter"/>
</dbReference>
<accession>A0A183GUU4</accession>
<dbReference type="Proteomes" id="UP000050761">
    <property type="component" value="Unassembled WGS sequence"/>
</dbReference>
<gene>
    <name evidence="2" type="ORF">HPBE_LOCUS26463</name>
</gene>
<keyword evidence="3" id="KW-1185">Reference proteome</keyword>
<name>A0A183GUU4_HELPZ</name>
<dbReference type="EMBL" id="UZAH01040033">
    <property type="protein sequence ID" value="VDP57702.1"/>
    <property type="molecule type" value="Genomic_DNA"/>
</dbReference>
<dbReference type="PANTHER" id="PTHR23172:SF19">
    <property type="entry name" value="J DOMAIN-CONTAINING PROTEIN"/>
    <property type="match status" value="1"/>
</dbReference>
<dbReference type="AlphaFoldDB" id="A0A183GUU4"/>
<dbReference type="GO" id="GO:0005737">
    <property type="term" value="C:cytoplasm"/>
    <property type="evidence" value="ECO:0007669"/>
    <property type="project" value="TreeGrafter"/>
</dbReference>
<sequence>MDPVAIKIRDWTDGKERNIRALLGSLNDVLWEGAEKWQQPRMADLLSAVQVKKSYYKACLVVHPDKQVGAPHEKLARAIFTELNDAWNAFEQGGSKSL</sequence>
<dbReference type="InterPro" id="IPR001623">
    <property type="entry name" value="DnaJ_domain"/>
</dbReference>
<reference evidence="4" key="2">
    <citation type="submission" date="2019-09" db="UniProtKB">
        <authorList>
            <consortium name="WormBaseParasite"/>
        </authorList>
    </citation>
    <scope>IDENTIFICATION</scope>
</reference>
<evidence type="ECO:0000259" key="1">
    <source>
        <dbReference type="Pfam" id="PF00226"/>
    </source>
</evidence>
<dbReference type="Gene3D" id="1.10.287.110">
    <property type="entry name" value="DnaJ domain"/>
    <property type="match status" value="1"/>
</dbReference>
<protein>
    <submittedName>
        <fullName evidence="4">J domain-containing protein</fullName>
    </submittedName>
</protein>
<dbReference type="GO" id="GO:0072583">
    <property type="term" value="P:clathrin-dependent endocytosis"/>
    <property type="evidence" value="ECO:0007669"/>
    <property type="project" value="TreeGrafter"/>
</dbReference>
<proteinExistence type="predicted"/>
<dbReference type="OrthoDB" id="1717591at2759"/>
<dbReference type="FunFam" id="1.10.287.110:FF:000002">
    <property type="entry name" value="putative tyrosine-protein phosphatase auxilin isoform X2"/>
    <property type="match status" value="1"/>
</dbReference>
<dbReference type="PANTHER" id="PTHR23172">
    <property type="entry name" value="AUXILIN/CYCLIN G-ASSOCIATED KINASE-RELATED"/>
    <property type="match status" value="1"/>
</dbReference>
<evidence type="ECO:0000313" key="3">
    <source>
        <dbReference type="Proteomes" id="UP000050761"/>
    </source>
</evidence>
<dbReference type="CDD" id="cd06257">
    <property type="entry name" value="DnaJ"/>
    <property type="match status" value="1"/>
</dbReference>
<evidence type="ECO:0000313" key="2">
    <source>
        <dbReference type="EMBL" id="VDP57702.1"/>
    </source>
</evidence>